<dbReference type="PANTHER" id="PTHR44688">
    <property type="entry name" value="DNA-BINDING TRANSCRIPTIONAL ACTIVATOR DEVR_DOSR"/>
    <property type="match status" value="1"/>
</dbReference>
<proteinExistence type="predicted"/>
<dbReference type="SUPFAM" id="SSF46894">
    <property type="entry name" value="C-terminal effector domain of the bipartite response regulators"/>
    <property type="match status" value="1"/>
</dbReference>
<comment type="caution">
    <text evidence="5">The sequence shown here is derived from an EMBL/GenBank/DDBJ whole genome shotgun (WGS) entry which is preliminary data.</text>
</comment>
<organism evidence="5 6">
    <name type="scientific">Streptomyces althioticus subsp. attaecolombicae</name>
    <dbReference type="NCBI Taxonomy" id="3075534"/>
    <lineage>
        <taxon>Bacteria</taxon>
        <taxon>Bacillati</taxon>
        <taxon>Actinomycetota</taxon>
        <taxon>Actinomycetes</taxon>
        <taxon>Kitasatosporales</taxon>
        <taxon>Streptomycetaceae</taxon>
        <taxon>Streptomyces</taxon>
        <taxon>Streptomyces althioticus group</taxon>
    </lineage>
</organism>
<sequence length="208" mass="22835">MVQVAVVDLSLRRRLERLFRDEDWTVTDLGSRPRQPDCDVLVTDSTNLADERHSVPTVLVVRGDVFEGRDVPPDVRAIVDRDDLDSALKAAVREASDGHGWISPTLVLSVLQKVAHRSSGEGDGLVRLPGAEELTPREAEVVELVRQGLSNGEIAAALHVEESTVKFHMSNILRKTGSRDRARLLARLSLGAVGSPRESLERMSSFSV</sequence>
<dbReference type="InterPro" id="IPR036388">
    <property type="entry name" value="WH-like_DNA-bd_sf"/>
</dbReference>
<dbReference type="Gene3D" id="1.10.10.10">
    <property type="entry name" value="Winged helix-like DNA-binding domain superfamily/Winged helix DNA-binding domain"/>
    <property type="match status" value="1"/>
</dbReference>
<dbReference type="PROSITE" id="PS50043">
    <property type="entry name" value="HTH_LUXR_2"/>
    <property type="match status" value="1"/>
</dbReference>
<dbReference type="Proteomes" id="UP001181313">
    <property type="component" value="Unassembled WGS sequence"/>
</dbReference>
<dbReference type="CDD" id="cd06170">
    <property type="entry name" value="LuxR_C_like"/>
    <property type="match status" value="1"/>
</dbReference>
<evidence type="ECO:0000256" key="2">
    <source>
        <dbReference type="ARBA" id="ARBA00023125"/>
    </source>
</evidence>
<evidence type="ECO:0000259" key="4">
    <source>
        <dbReference type="PROSITE" id="PS50043"/>
    </source>
</evidence>
<accession>A0ABU3I1D5</accession>
<dbReference type="EMBL" id="JAVSGH010000021">
    <property type="protein sequence ID" value="MDT3726758.1"/>
    <property type="molecule type" value="Genomic_DNA"/>
</dbReference>
<dbReference type="InterPro" id="IPR000792">
    <property type="entry name" value="Tscrpt_reg_LuxR_C"/>
</dbReference>
<gene>
    <name evidence="5" type="ORF">ROS62_18450</name>
</gene>
<dbReference type="PANTHER" id="PTHR44688:SF25">
    <property type="entry name" value="HTH LUXR-TYPE DOMAIN-CONTAINING PROTEIN"/>
    <property type="match status" value="1"/>
</dbReference>
<dbReference type="InterPro" id="IPR016032">
    <property type="entry name" value="Sig_transdc_resp-reg_C-effctor"/>
</dbReference>
<keyword evidence="2" id="KW-0238">DNA-binding</keyword>
<dbReference type="PROSITE" id="PS00622">
    <property type="entry name" value="HTH_LUXR_1"/>
    <property type="match status" value="1"/>
</dbReference>
<keyword evidence="1" id="KW-0805">Transcription regulation</keyword>
<dbReference type="Pfam" id="PF00196">
    <property type="entry name" value="GerE"/>
    <property type="match status" value="1"/>
</dbReference>
<evidence type="ECO:0000256" key="3">
    <source>
        <dbReference type="ARBA" id="ARBA00023163"/>
    </source>
</evidence>
<evidence type="ECO:0000313" key="6">
    <source>
        <dbReference type="Proteomes" id="UP001181313"/>
    </source>
</evidence>
<dbReference type="RefSeq" id="WP_337674830.1">
    <property type="nucleotide sequence ID" value="NZ_JAVSGH010000021.1"/>
</dbReference>
<feature type="domain" description="HTH luxR-type" evidence="4">
    <location>
        <begin position="127"/>
        <end position="192"/>
    </location>
</feature>
<keyword evidence="6" id="KW-1185">Reference proteome</keyword>
<evidence type="ECO:0000313" key="5">
    <source>
        <dbReference type="EMBL" id="MDT3726758.1"/>
    </source>
</evidence>
<keyword evidence="3" id="KW-0804">Transcription</keyword>
<protein>
    <submittedName>
        <fullName evidence="5">LuxR C-terminal-related transcriptional regulator</fullName>
    </submittedName>
</protein>
<dbReference type="PRINTS" id="PR00038">
    <property type="entry name" value="HTHLUXR"/>
</dbReference>
<dbReference type="SMART" id="SM00421">
    <property type="entry name" value="HTH_LUXR"/>
    <property type="match status" value="1"/>
</dbReference>
<name>A0ABU3I1D5_9ACTN</name>
<reference evidence="5" key="1">
    <citation type="submission" date="2024-05" db="EMBL/GenBank/DDBJ databases">
        <title>30 novel species of actinomycetes from the DSMZ collection.</title>
        <authorList>
            <person name="Nouioui I."/>
        </authorList>
    </citation>
    <scope>NUCLEOTIDE SEQUENCE</scope>
    <source>
        <strain evidence="5">DSM 41972</strain>
    </source>
</reference>
<evidence type="ECO:0000256" key="1">
    <source>
        <dbReference type="ARBA" id="ARBA00023015"/>
    </source>
</evidence>